<keyword evidence="2" id="KW-1185">Reference proteome</keyword>
<organism evidence="1 2">
    <name type="scientific">Flammeovirga pacifica</name>
    <dbReference type="NCBI Taxonomy" id="915059"/>
    <lineage>
        <taxon>Bacteria</taxon>
        <taxon>Pseudomonadati</taxon>
        <taxon>Bacteroidota</taxon>
        <taxon>Cytophagia</taxon>
        <taxon>Cytophagales</taxon>
        <taxon>Flammeovirgaceae</taxon>
        <taxon>Flammeovirga</taxon>
    </lineage>
</organism>
<reference evidence="1 2" key="1">
    <citation type="journal article" date="2012" name="Int. J. Syst. Evol. Microbiol.">
        <title>Flammeovirga pacifica sp. nov., isolated from deep-sea sediment.</title>
        <authorList>
            <person name="Xu H."/>
            <person name="Fu Y."/>
            <person name="Yang N."/>
            <person name="Ding Z."/>
            <person name="Lai Q."/>
            <person name="Zeng R."/>
        </authorList>
    </citation>
    <scope>NUCLEOTIDE SEQUENCE [LARGE SCALE GENOMIC DNA]</scope>
    <source>
        <strain evidence="2">DSM 24597 / LMG 26175 / WPAGA1</strain>
    </source>
</reference>
<proteinExistence type="predicted"/>
<dbReference type="AlphaFoldDB" id="A0A1S1Z0V7"/>
<comment type="caution">
    <text evidence="1">The sequence shown here is derived from an EMBL/GenBank/DDBJ whole genome shotgun (WGS) entry which is preliminary data.</text>
</comment>
<name>A0A1S1Z0V7_FLAPC</name>
<dbReference type="Proteomes" id="UP000179797">
    <property type="component" value="Unassembled WGS sequence"/>
</dbReference>
<evidence type="ECO:0000313" key="2">
    <source>
        <dbReference type="Proteomes" id="UP000179797"/>
    </source>
</evidence>
<accession>A0A1S1Z0V7</accession>
<protein>
    <submittedName>
        <fullName evidence="1">Uncharacterized protein</fullName>
    </submittedName>
</protein>
<dbReference type="EMBL" id="JRYR02000001">
    <property type="protein sequence ID" value="OHX66735.1"/>
    <property type="molecule type" value="Genomic_DNA"/>
</dbReference>
<gene>
    <name evidence="1" type="ORF">NH26_10380</name>
</gene>
<evidence type="ECO:0000313" key="1">
    <source>
        <dbReference type="EMBL" id="OHX66735.1"/>
    </source>
</evidence>
<dbReference type="RefSeq" id="WP_044222641.1">
    <property type="nucleotide sequence ID" value="NZ_JRYR02000001.1"/>
</dbReference>
<sequence length="78" mass="9478">MEKFNQELQQFYTILKKFELEKEKELKEIQIHFLSNIDSIDLGDQLEAEKPIKDILWHLREVSYKIQSLHKYLPSDEN</sequence>
<dbReference type="STRING" id="915059.NH26_10380"/>